<feature type="region of interest" description="Disordered" evidence="1">
    <location>
        <begin position="1"/>
        <end position="118"/>
    </location>
</feature>
<evidence type="ECO:0000256" key="1">
    <source>
        <dbReference type="SAM" id="MobiDB-lite"/>
    </source>
</evidence>
<accession>A0A1J9RBB9</accession>
<feature type="compositionally biased region" description="Basic and acidic residues" evidence="1">
    <location>
        <begin position="20"/>
        <end position="31"/>
    </location>
</feature>
<organism evidence="2 3">
    <name type="scientific">Diplodia corticola</name>
    <dbReference type="NCBI Taxonomy" id="236234"/>
    <lineage>
        <taxon>Eukaryota</taxon>
        <taxon>Fungi</taxon>
        <taxon>Dikarya</taxon>
        <taxon>Ascomycota</taxon>
        <taxon>Pezizomycotina</taxon>
        <taxon>Dothideomycetes</taxon>
        <taxon>Dothideomycetes incertae sedis</taxon>
        <taxon>Botryosphaeriales</taxon>
        <taxon>Botryosphaeriaceae</taxon>
        <taxon>Diplodia</taxon>
    </lineage>
</organism>
<feature type="region of interest" description="Disordered" evidence="1">
    <location>
        <begin position="135"/>
        <end position="168"/>
    </location>
</feature>
<protein>
    <submittedName>
        <fullName evidence="2">Uncharacterized protein</fullName>
    </submittedName>
</protein>
<gene>
    <name evidence="2" type="ORF">BKCO1_3000202</name>
</gene>
<reference evidence="2 3" key="1">
    <citation type="submission" date="2016-10" db="EMBL/GenBank/DDBJ databases">
        <title>Proteomics and genomics reveal pathogen-plant mechanisms compatible with a hemibiotrophic lifestyle of Diplodia corticola.</title>
        <authorList>
            <person name="Fernandes I."/>
            <person name="De Jonge R."/>
            <person name="Van De Peer Y."/>
            <person name="Devreese B."/>
            <person name="Alves A."/>
            <person name="Esteves A.C."/>
        </authorList>
    </citation>
    <scope>NUCLEOTIDE SEQUENCE [LARGE SCALE GENOMIC DNA]</scope>
    <source>
        <strain evidence="2 3">CBS 112549</strain>
    </source>
</reference>
<dbReference type="GeneID" id="31014361"/>
<evidence type="ECO:0000313" key="3">
    <source>
        <dbReference type="Proteomes" id="UP000183809"/>
    </source>
</evidence>
<evidence type="ECO:0000313" key="2">
    <source>
        <dbReference type="EMBL" id="OJD38902.1"/>
    </source>
</evidence>
<sequence length="242" mass="26201">MSGIRKVANVGIAISRMGRGAKDDDERKEDYDGNLEGDQFRSDQRGLHINRKNKSKTEDSGRPPDLMSPHIPTSQHPERFQSVPPVLGTQAPSQGSSMGPPPWSPMPSQDSNSMNSQTYCGSVYPTRPVPGPMRQNSAPVQGSGQQVGSGWAPEPAGYYDEPATYSNRPVSYPDSQYAQQNPHSMNVDPYQAHQPAGVGNYTVAPGHGGYSEATYQTRTCIHGIAFGKCASCSYGQPWWPSG</sequence>
<proteinExistence type="predicted"/>
<dbReference type="AlphaFoldDB" id="A0A1J9RBB9"/>
<keyword evidence="3" id="KW-1185">Reference proteome</keyword>
<name>A0A1J9RBB9_9PEZI</name>
<comment type="caution">
    <text evidence="2">The sequence shown here is derived from an EMBL/GenBank/DDBJ whole genome shotgun (WGS) entry which is preliminary data.</text>
</comment>
<dbReference type="RefSeq" id="XP_020134513.1">
    <property type="nucleotide sequence ID" value="XM_020274100.1"/>
</dbReference>
<dbReference type="Proteomes" id="UP000183809">
    <property type="component" value="Unassembled WGS sequence"/>
</dbReference>
<dbReference type="EMBL" id="MNUE01000003">
    <property type="protein sequence ID" value="OJD38902.1"/>
    <property type="molecule type" value="Genomic_DNA"/>
</dbReference>
<feature type="compositionally biased region" description="Low complexity" evidence="1">
    <location>
        <begin position="140"/>
        <end position="150"/>
    </location>
</feature>